<evidence type="ECO:0000313" key="1">
    <source>
        <dbReference type="EMBL" id="MSS88704.1"/>
    </source>
</evidence>
<reference evidence="1 2" key="1">
    <citation type="submission" date="2019-08" db="EMBL/GenBank/DDBJ databases">
        <title>In-depth cultivation of the pig gut microbiome towards novel bacterial diversity and tailored functional studies.</title>
        <authorList>
            <person name="Wylensek D."/>
            <person name="Hitch T.C.A."/>
            <person name="Clavel T."/>
        </authorList>
    </citation>
    <scope>NUCLEOTIDE SEQUENCE [LARGE SCALE GENOMIC DNA]</scope>
    <source>
        <strain evidence="1 2">WCA-389-WT-23B</strain>
    </source>
</reference>
<name>A0A6N7WGA0_9FIRM</name>
<dbReference type="AlphaFoldDB" id="A0A6N7WGA0"/>
<proteinExistence type="predicted"/>
<protein>
    <submittedName>
        <fullName evidence="1">Uncharacterized protein</fullName>
    </submittedName>
</protein>
<dbReference type="Proteomes" id="UP000436047">
    <property type="component" value="Unassembled WGS sequence"/>
</dbReference>
<evidence type="ECO:0000313" key="2">
    <source>
        <dbReference type="Proteomes" id="UP000436047"/>
    </source>
</evidence>
<gene>
    <name evidence="1" type="ORF">FYJ45_10460</name>
</gene>
<sequence length="68" mass="7702">MTRGEGRQNPGLVRAAAADKGIFAAENLRRKGAEMPFSSGFCTKKHNFCHQRKKLDFFRKKACIFGRI</sequence>
<dbReference type="RefSeq" id="WP_154464542.1">
    <property type="nucleotide sequence ID" value="NZ_JAXDZL010000040.1"/>
</dbReference>
<accession>A0A6N7WGA0</accession>
<dbReference type="EMBL" id="VUMI01000014">
    <property type="protein sequence ID" value="MSS88704.1"/>
    <property type="molecule type" value="Genomic_DNA"/>
</dbReference>
<dbReference type="GeneID" id="86053479"/>
<organism evidence="1 2">
    <name type="scientific">Eisenbergiella porci</name>
    <dbReference type="NCBI Taxonomy" id="2652274"/>
    <lineage>
        <taxon>Bacteria</taxon>
        <taxon>Bacillati</taxon>
        <taxon>Bacillota</taxon>
        <taxon>Clostridia</taxon>
        <taxon>Lachnospirales</taxon>
        <taxon>Lachnospiraceae</taxon>
        <taxon>Eisenbergiella</taxon>
    </lineage>
</organism>
<keyword evidence="2" id="KW-1185">Reference proteome</keyword>
<comment type="caution">
    <text evidence="1">The sequence shown here is derived from an EMBL/GenBank/DDBJ whole genome shotgun (WGS) entry which is preliminary data.</text>
</comment>